<keyword evidence="7 19" id="KW-1003">Cell membrane</keyword>
<proteinExistence type="inferred from homology"/>
<comment type="catalytic activity">
    <reaction evidence="17 19">
        <text>alpha-ribazole + adenosylcob(III)inamide-GDP = adenosylcob(III)alamin + GMP + H(+)</text>
        <dbReference type="Rhea" id="RHEA:16049"/>
        <dbReference type="ChEBI" id="CHEBI:10329"/>
        <dbReference type="ChEBI" id="CHEBI:15378"/>
        <dbReference type="ChEBI" id="CHEBI:18408"/>
        <dbReference type="ChEBI" id="CHEBI:58115"/>
        <dbReference type="ChEBI" id="CHEBI:60487"/>
        <dbReference type="EC" id="2.7.8.26"/>
    </reaction>
</comment>
<dbReference type="EMBL" id="PDKO01000001">
    <property type="protein sequence ID" value="RXJ64384.1"/>
    <property type="molecule type" value="Genomic_DNA"/>
</dbReference>
<comment type="function">
    <text evidence="14 19">Joins adenosylcobinamide-GDP and alpha-ribazole to generate adenosylcobalamin (Ado-cobalamin). Also synthesizes adenosylcobalamin 5'-phosphate from adenosylcobinamide-GDP and alpha-ribazole 5'-phosphate.</text>
</comment>
<comment type="similarity">
    <text evidence="4 19">Belongs to the CobS family.</text>
</comment>
<feature type="transmembrane region" description="Helical" evidence="19">
    <location>
        <begin position="64"/>
        <end position="90"/>
    </location>
</feature>
<evidence type="ECO:0000256" key="8">
    <source>
        <dbReference type="ARBA" id="ARBA00022573"/>
    </source>
</evidence>
<dbReference type="OrthoDB" id="9794223at2"/>
<keyword evidence="12 19" id="KW-1133">Transmembrane helix</keyword>
<keyword evidence="21" id="KW-1185">Reference proteome</keyword>
<evidence type="ECO:0000256" key="15">
    <source>
        <dbReference type="ARBA" id="ARBA00032605"/>
    </source>
</evidence>
<dbReference type="STRING" id="877500.GCA_000935065_02776"/>
<evidence type="ECO:0000256" key="6">
    <source>
        <dbReference type="ARBA" id="ARBA00015850"/>
    </source>
</evidence>
<dbReference type="AlphaFoldDB" id="A0A4Q0Y4Y2"/>
<feature type="transmembrane region" description="Helical" evidence="19">
    <location>
        <begin position="198"/>
        <end position="216"/>
    </location>
</feature>
<gene>
    <name evidence="19" type="primary">cobS</name>
    <name evidence="20" type="ORF">CRV06_00040</name>
</gene>
<evidence type="ECO:0000313" key="21">
    <source>
        <dbReference type="Proteomes" id="UP000290191"/>
    </source>
</evidence>
<organism evidence="20 21">
    <name type="scientific">Halarcobacter anaerophilus</name>
    <dbReference type="NCBI Taxonomy" id="877500"/>
    <lineage>
        <taxon>Bacteria</taxon>
        <taxon>Pseudomonadati</taxon>
        <taxon>Campylobacterota</taxon>
        <taxon>Epsilonproteobacteria</taxon>
        <taxon>Campylobacterales</taxon>
        <taxon>Arcobacteraceae</taxon>
        <taxon>Halarcobacter</taxon>
    </lineage>
</organism>
<comment type="cofactor">
    <cofactor evidence="1 19">
        <name>Mg(2+)</name>
        <dbReference type="ChEBI" id="CHEBI:18420"/>
    </cofactor>
</comment>
<dbReference type="Proteomes" id="UP000290191">
    <property type="component" value="Unassembled WGS sequence"/>
</dbReference>
<dbReference type="GO" id="GO:0051073">
    <property type="term" value="F:adenosylcobinamide-GDP ribazoletransferase activity"/>
    <property type="evidence" value="ECO:0007669"/>
    <property type="project" value="UniProtKB-UniRule"/>
</dbReference>
<evidence type="ECO:0000256" key="16">
    <source>
        <dbReference type="ARBA" id="ARBA00032853"/>
    </source>
</evidence>
<dbReference type="RefSeq" id="WP_129080832.1">
    <property type="nucleotide sequence ID" value="NZ_CP041070.1"/>
</dbReference>
<keyword evidence="8 19" id="KW-0169">Cobalamin biosynthesis</keyword>
<keyword evidence="9 19" id="KW-0808">Transferase</keyword>
<dbReference type="InterPro" id="IPR003805">
    <property type="entry name" value="CobS"/>
</dbReference>
<comment type="caution">
    <text evidence="20">The sequence shown here is derived from an EMBL/GenBank/DDBJ whole genome shotgun (WGS) entry which is preliminary data.</text>
</comment>
<accession>A0A4Q0Y4Y2</accession>
<evidence type="ECO:0000256" key="17">
    <source>
        <dbReference type="ARBA" id="ARBA00048623"/>
    </source>
</evidence>
<dbReference type="PANTHER" id="PTHR34148:SF1">
    <property type="entry name" value="ADENOSYLCOBINAMIDE-GDP RIBAZOLETRANSFERASE"/>
    <property type="match status" value="1"/>
</dbReference>
<evidence type="ECO:0000256" key="10">
    <source>
        <dbReference type="ARBA" id="ARBA00022692"/>
    </source>
</evidence>
<evidence type="ECO:0000256" key="14">
    <source>
        <dbReference type="ARBA" id="ARBA00025228"/>
    </source>
</evidence>
<dbReference type="PANTHER" id="PTHR34148">
    <property type="entry name" value="ADENOSYLCOBINAMIDE-GDP RIBAZOLETRANSFERASE"/>
    <property type="match status" value="1"/>
</dbReference>
<evidence type="ECO:0000256" key="12">
    <source>
        <dbReference type="ARBA" id="ARBA00022989"/>
    </source>
</evidence>
<evidence type="ECO:0000256" key="18">
    <source>
        <dbReference type="ARBA" id="ARBA00049504"/>
    </source>
</evidence>
<evidence type="ECO:0000256" key="11">
    <source>
        <dbReference type="ARBA" id="ARBA00022842"/>
    </source>
</evidence>
<evidence type="ECO:0000256" key="2">
    <source>
        <dbReference type="ARBA" id="ARBA00004651"/>
    </source>
</evidence>
<evidence type="ECO:0000313" key="20">
    <source>
        <dbReference type="EMBL" id="RXJ64384.1"/>
    </source>
</evidence>
<feature type="transmembrane region" description="Helical" evidence="19">
    <location>
        <begin position="6"/>
        <end position="22"/>
    </location>
</feature>
<evidence type="ECO:0000256" key="4">
    <source>
        <dbReference type="ARBA" id="ARBA00010561"/>
    </source>
</evidence>
<keyword evidence="13 19" id="KW-0472">Membrane</keyword>
<dbReference type="HAMAP" id="MF_00719">
    <property type="entry name" value="CobS"/>
    <property type="match status" value="1"/>
</dbReference>
<feature type="transmembrane region" description="Helical" evidence="19">
    <location>
        <begin position="228"/>
        <end position="247"/>
    </location>
</feature>
<feature type="transmembrane region" description="Helical" evidence="19">
    <location>
        <begin position="34"/>
        <end position="58"/>
    </location>
</feature>
<name>A0A4Q0Y4Y2_9BACT</name>
<reference evidence="20 21" key="1">
    <citation type="submission" date="2017-10" db="EMBL/GenBank/DDBJ databases">
        <title>Genomics of the genus Arcobacter.</title>
        <authorList>
            <person name="Perez-Cataluna A."/>
            <person name="Figueras M.J."/>
        </authorList>
    </citation>
    <scope>NUCLEOTIDE SEQUENCE [LARGE SCALE GENOMIC DNA]</scope>
    <source>
        <strain evidence="20 21">DSM 24636</strain>
    </source>
</reference>
<evidence type="ECO:0000256" key="5">
    <source>
        <dbReference type="ARBA" id="ARBA00013200"/>
    </source>
</evidence>
<dbReference type="UniPathway" id="UPA00148">
    <property type="reaction ID" value="UER00238"/>
</dbReference>
<evidence type="ECO:0000256" key="3">
    <source>
        <dbReference type="ARBA" id="ARBA00004663"/>
    </source>
</evidence>
<sequence>MNSIYLGLKFVFSYFSIIPVKFKKEDDLSQKEVLNYTMFFLPLVGFVLGTITVVLYNFLNTLPILGAIIASCVYFVLYGFIHTEAVLDVVDAVYAKHSGKDAYKIIKEPTVGAIGVLYSVVFVILKVAAFSFLLINELYLELIAITITSRMGIQFTTYFSTFKSTFVNLLSNSFRGKTFLISTVFYSLLILFLTKFSFLFFILLSFLLAILLAAFIKKILGFLNGDALGVVFESLEILLSVSVLFLWL</sequence>
<comment type="catalytic activity">
    <reaction evidence="18 19">
        <text>alpha-ribazole 5'-phosphate + adenosylcob(III)inamide-GDP = adenosylcob(III)alamin 5'-phosphate + GMP + H(+)</text>
        <dbReference type="Rhea" id="RHEA:23560"/>
        <dbReference type="ChEBI" id="CHEBI:15378"/>
        <dbReference type="ChEBI" id="CHEBI:57918"/>
        <dbReference type="ChEBI" id="CHEBI:58115"/>
        <dbReference type="ChEBI" id="CHEBI:60487"/>
        <dbReference type="ChEBI" id="CHEBI:60493"/>
        <dbReference type="EC" id="2.7.8.26"/>
    </reaction>
</comment>
<dbReference type="Pfam" id="PF02654">
    <property type="entry name" value="CobS"/>
    <property type="match status" value="1"/>
</dbReference>
<dbReference type="GO" id="GO:0005886">
    <property type="term" value="C:plasma membrane"/>
    <property type="evidence" value="ECO:0007669"/>
    <property type="project" value="UniProtKB-SubCell"/>
</dbReference>
<dbReference type="GO" id="GO:0009236">
    <property type="term" value="P:cobalamin biosynthetic process"/>
    <property type="evidence" value="ECO:0007669"/>
    <property type="project" value="UniProtKB-UniRule"/>
</dbReference>
<evidence type="ECO:0000256" key="1">
    <source>
        <dbReference type="ARBA" id="ARBA00001946"/>
    </source>
</evidence>
<protein>
    <recommendedName>
        <fullName evidence="6 19">Adenosylcobinamide-GDP ribazoletransferase</fullName>
        <ecNumber evidence="5 19">2.7.8.26</ecNumber>
    </recommendedName>
    <alternativeName>
        <fullName evidence="16 19">Cobalamin synthase</fullName>
    </alternativeName>
    <alternativeName>
        <fullName evidence="15 19">Cobalamin-5'-phosphate synthase</fullName>
    </alternativeName>
</protein>
<dbReference type="EC" id="2.7.8.26" evidence="5 19"/>
<dbReference type="GO" id="GO:0008818">
    <property type="term" value="F:cobalamin 5'-phosphate synthase activity"/>
    <property type="evidence" value="ECO:0007669"/>
    <property type="project" value="UniProtKB-UniRule"/>
</dbReference>
<keyword evidence="10 19" id="KW-0812">Transmembrane</keyword>
<keyword evidence="11 19" id="KW-0460">Magnesium</keyword>
<comment type="subcellular location">
    <subcellularLocation>
        <location evidence="2 19">Cell membrane</location>
        <topology evidence="2 19">Multi-pass membrane protein</topology>
    </subcellularLocation>
</comment>
<evidence type="ECO:0000256" key="9">
    <source>
        <dbReference type="ARBA" id="ARBA00022679"/>
    </source>
</evidence>
<evidence type="ECO:0000256" key="13">
    <source>
        <dbReference type="ARBA" id="ARBA00023136"/>
    </source>
</evidence>
<evidence type="ECO:0000256" key="19">
    <source>
        <dbReference type="HAMAP-Rule" id="MF_00719"/>
    </source>
</evidence>
<comment type="pathway">
    <text evidence="3 19">Cofactor biosynthesis; adenosylcobalamin biosynthesis; adenosylcobalamin from cob(II)yrinate a,c-diamide: step 7/7.</text>
</comment>
<evidence type="ECO:0000256" key="7">
    <source>
        <dbReference type="ARBA" id="ARBA00022475"/>
    </source>
</evidence>
<feature type="transmembrane region" description="Helical" evidence="19">
    <location>
        <begin position="111"/>
        <end position="136"/>
    </location>
</feature>